<gene>
    <name evidence="21" type="primary">ATP2A3</name>
    <name evidence="21" type="synonym">LOC109893025</name>
</gene>
<dbReference type="Pfam" id="PF08282">
    <property type="entry name" value="Hydrolase_3"/>
    <property type="match status" value="1"/>
</dbReference>
<evidence type="ECO:0000256" key="10">
    <source>
        <dbReference type="ARBA" id="ARBA00022837"/>
    </source>
</evidence>
<keyword evidence="17 19" id="KW-0472">Membrane</keyword>
<protein>
    <recommendedName>
        <fullName evidence="19">Calcium-transporting ATPase</fullName>
        <ecNumber evidence="19">7.2.2.10</ecNumber>
    </recommendedName>
</protein>
<dbReference type="SUPFAM" id="SSF81653">
    <property type="entry name" value="Calcium ATPase, transduction domain A"/>
    <property type="match status" value="1"/>
</dbReference>
<name>A0A8C7DD42_ONCKI</name>
<dbReference type="GO" id="GO:0005388">
    <property type="term" value="F:P-type calcium transporter activity"/>
    <property type="evidence" value="ECO:0007669"/>
    <property type="project" value="UniProtKB-EC"/>
</dbReference>
<keyword evidence="14" id="KW-1278">Translocase</keyword>
<evidence type="ECO:0000256" key="14">
    <source>
        <dbReference type="ARBA" id="ARBA00022967"/>
    </source>
</evidence>
<evidence type="ECO:0000256" key="3">
    <source>
        <dbReference type="ARBA" id="ARBA00004477"/>
    </source>
</evidence>
<evidence type="ECO:0000256" key="6">
    <source>
        <dbReference type="ARBA" id="ARBA00022553"/>
    </source>
</evidence>
<evidence type="ECO:0000256" key="15">
    <source>
        <dbReference type="ARBA" id="ARBA00022989"/>
    </source>
</evidence>
<feature type="transmembrane region" description="Helical" evidence="19">
    <location>
        <begin position="84"/>
        <end position="107"/>
    </location>
</feature>
<dbReference type="Gene3D" id="2.70.150.10">
    <property type="entry name" value="Calcium-transporting ATPase, cytoplasmic transduction domain A"/>
    <property type="match status" value="1"/>
</dbReference>
<evidence type="ECO:0000313" key="21">
    <source>
        <dbReference type="Ensembl" id="ENSOKIP00005019567.1"/>
    </source>
</evidence>
<dbReference type="InterPro" id="IPR044492">
    <property type="entry name" value="P_typ_ATPase_HD_dom"/>
</dbReference>
<comment type="function">
    <text evidence="19">Catalyzes the hydrolysis of ATP coupled with the transport of calcium.</text>
</comment>
<keyword evidence="16 19" id="KW-0406">Ion transport</keyword>
<evidence type="ECO:0000256" key="18">
    <source>
        <dbReference type="ARBA" id="ARBA00047282"/>
    </source>
</evidence>
<dbReference type="GO" id="GO:0005524">
    <property type="term" value="F:ATP binding"/>
    <property type="evidence" value="ECO:0007669"/>
    <property type="project" value="UniProtKB-KW"/>
</dbReference>
<dbReference type="InterPro" id="IPR018303">
    <property type="entry name" value="ATPase_P-typ_P_site"/>
</dbReference>
<reference evidence="21" key="2">
    <citation type="submission" date="2025-09" db="UniProtKB">
        <authorList>
            <consortium name="Ensembl"/>
        </authorList>
    </citation>
    <scope>IDENTIFICATION</scope>
</reference>
<evidence type="ECO:0000313" key="22">
    <source>
        <dbReference type="Proteomes" id="UP000694557"/>
    </source>
</evidence>
<keyword evidence="7 19" id="KW-0109">Calcium transport</keyword>
<dbReference type="GO" id="GO:0016887">
    <property type="term" value="F:ATP hydrolysis activity"/>
    <property type="evidence" value="ECO:0007669"/>
    <property type="project" value="InterPro"/>
</dbReference>
<proteinExistence type="inferred from homology"/>
<dbReference type="SFLD" id="SFLDF00027">
    <property type="entry name" value="p-type_atpase"/>
    <property type="match status" value="1"/>
</dbReference>
<feature type="transmembrane region" description="Helical" evidence="19">
    <location>
        <begin position="60"/>
        <end position="78"/>
    </location>
</feature>
<evidence type="ECO:0000256" key="19">
    <source>
        <dbReference type="RuleBase" id="RU361146"/>
    </source>
</evidence>
<keyword evidence="13" id="KW-0703">Sarcoplasmic reticulum</keyword>
<feature type="domain" description="Cation-transporting P-type ATPase N-terminal" evidence="20">
    <location>
        <begin position="3"/>
        <end position="77"/>
    </location>
</feature>
<comment type="cofactor">
    <cofactor evidence="1">
        <name>Mg(2+)</name>
        <dbReference type="ChEBI" id="CHEBI:18420"/>
    </cofactor>
</comment>
<feature type="transmembrane region" description="Helical" evidence="19">
    <location>
        <begin position="758"/>
        <end position="781"/>
    </location>
</feature>
<dbReference type="NCBIfam" id="TIGR01494">
    <property type="entry name" value="ATPase_P-type"/>
    <property type="match status" value="2"/>
</dbReference>
<keyword evidence="10 19" id="KW-0106">Calcium</keyword>
<keyword evidence="9 19" id="KW-0547">Nucleotide-binding</keyword>
<dbReference type="Gene3D" id="3.40.50.1000">
    <property type="entry name" value="HAD superfamily/HAD-like"/>
    <property type="match status" value="1"/>
</dbReference>
<evidence type="ECO:0000256" key="4">
    <source>
        <dbReference type="ARBA" id="ARBA00005675"/>
    </source>
</evidence>
<keyword evidence="22" id="KW-1185">Reference proteome</keyword>
<dbReference type="InterPro" id="IPR005782">
    <property type="entry name" value="P-type_ATPase_IIA"/>
</dbReference>
<evidence type="ECO:0000256" key="7">
    <source>
        <dbReference type="ARBA" id="ARBA00022568"/>
    </source>
</evidence>
<dbReference type="InterPro" id="IPR023299">
    <property type="entry name" value="ATPase_P-typ_cyto_dom_N"/>
</dbReference>
<dbReference type="FunFam" id="3.40.50.1000:FF:000005">
    <property type="entry name" value="Calcium-transporting ATPase 1"/>
    <property type="match status" value="1"/>
</dbReference>
<dbReference type="EC" id="7.2.2.10" evidence="19"/>
<feature type="transmembrane region" description="Helical" evidence="19">
    <location>
        <begin position="832"/>
        <end position="856"/>
    </location>
</feature>
<dbReference type="Pfam" id="PF00689">
    <property type="entry name" value="Cation_ATPase_C"/>
    <property type="match status" value="1"/>
</dbReference>
<dbReference type="Pfam" id="PF13246">
    <property type="entry name" value="Cation_ATPase"/>
    <property type="match status" value="1"/>
</dbReference>
<dbReference type="Pfam" id="PF00690">
    <property type="entry name" value="Cation_ATPase_N"/>
    <property type="match status" value="1"/>
</dbReference>
<dbReference type="InterPro" id="IPR006068">
    <property type="entry name" value="ATPase_P-typ_cation-transptr_C"/>
</dbReference>
<comment type="subcellular location">
    <subcellularLocation>
        <location evidence="3">Endoplasmic reticulum membrane</location>
        <topology evidence="3">Multi-pass membrane protein</topology>
    </subcellularLocation>
    <subcellularLocation>
        <location evidence="19">Membrane</location>
        <topology evidence="19">Multi-pass membrane protein</topology>
    </subcellularLocation>
    <subcellularLocation>
        <location evidence="2">Sarcoplasmic reticulum membrane</location>
        <topology evidence="2">Multi-pass membrane protein</topology>
    </subcellularLocation>
</comment>
<keyword evidence="8 19" id="KW-0812">Transmembrane</keyword>
<evidence type="ECO:0000256" key="9">
    <source>
        <dbReference type="ARBA" id="ARBA00022741"/>
    </source>
</evidence>
<feature type="transmembrane region" description="Helical" evidence="19">
    <location>
        <begin position="292"/>
        <end position="321"/>
    </location>
</feature>
<dbReference type="SUPFAM" id="SSF81660">
    <property type="entry name" value="Metal cation-transporting ATPase, ATP-binding domain N"/>
    <property type="match status" value="1"/>
</dbReference>
<dbReference type="SUPFAM" id="SSF56784">
    <property type="entry name" value="HAD-like"/>
    <property type="match status" value="1"/>
</dbReference>
<comment type="similarity">
    <text evidence="4 19">Belongs to the cation transport ATPase (P-type) (TC 3.A.3) family. Type IIA subfamily.</text>
</comment>
<dbReference type="SFLD" id="SFLDS00003">
    <property type="entry name" value="Haloacid_Dehalogenase"/>
    <property type="match status" value="1"/>
</dbReference>
<dbReference type="CDD" id="cd02083">
    <property type="entry name" value="P-type_ATPase_SERCA"/>
    <property type="match status" value="1"/>
</dbReference>
<dbReference type="InterPro" id="IPR001757">
    <property type="entry name" value="P_typ_ATPase"/>
</dbReference>
<dbReference type="InterPro" id="IPR023214">
    <property type="entry name" value="HAD_sf"/>
</dbReference>
<dbReference type="Pfam" id="PF00122">
    <property type="entry name" value="E1-E2_ATPase"/>
    <property type="match status" value="1"/>
</dbReference>
<evidence type="ECO:0000256" key="8">
    <source>
        <dbReference type="ARBA" id="ARBA00022692"/>
    </source>
</evidence>
<evidence type="ECO:0000256" key="12">
    <source>
        <dbReference type="ARBA" id="ARBA00022842"/>
    </source>
</evidence>
<keyword evidence="11 19" id="KW-0067">ATP-binding</keyword>
<dbReference type="PANTHER" id="PTHR42861">
    <property type="entry name" value="CALCIUM-TRANSPORTING ATPASE"/>
    <property type="match status" value="1"/>
</dbReference>
<comment type="caution">
    <text evidence="19">Lacks conserved residue(s) required for the propagation of feature annotation.</text>
</comment>
<dbReference type="InterPro" id="IPR059000">
    <property type="entry name" value="ATPase_P-type_domA"/>
</dbReference>
<dbReference type="NCBIfam" id="TIGR01116">
    <property type="entry name" value="ATPase-IIA1_Ca"/>
    <property type="match status" value="1"/>
</dbReference>
<comment type="catalytic activity">
    <reaction evidence="18">
        <text>Ca(2+)(in) + ATP + H2O = Ca(2+)(out) + ADP + phosphate + H(+)</text>
        <dbReference type="Rhea" id="RHEA:18105"/>
        <dbReference type="ChEBI" id="CHEBI:15377"/>
        <dbReference type="ChEBI" id="CHEBI:15378"/>
        <dbReference type="ChEBI" id="CHEBI:29108"/>
        <dbReference type="ChEBI" id="CHEBI:30616"/>
        <dbReference type="ChEBI" id="CHEBI:43474"/>
        <dbReference type="ChEBI" id="CHEBI:456216"/>
        <dbReference type="EC" id="7.2.2.10"/>
    </reaction>
    <physiologicalReaction direction="left-to-right" evidence="18">
        <dbReference type="Rhea" id="RHEA:18106"/>
    </physiologicalReaction>
</comment>
<evidence type="ECO:0000256" key="13">
    <source>
        <dbReference type="ARBA" id="ARBA00022951"/>
    </source>
</evidence>
<reference evidence="21" key="1">
    <citation type="submission" date="2025-08" db="UniProtKB">
        <authorList>
            <consortium name="Ensembl"/>
        </authorList>
    </citation>
    <scope>IDENTIFICATION</scope>
</reference>
<dbReference type="PROSITE" id="PS00154">
    <property type="entry name" value="ATPASE_E1_E2"/>
    <property type="match status" value="1"/>
</dbReference>
<dbReference type="SMART" id="SM00831">
    <property type="entry name" value="Cation_ATPase_N"/>
    <property type="match status" value="1"/>
</dbReference>
<evidence type="ECO:0000256" key="17">
    <source>
        <dbReference type="ARBA" id="ARBA00023136"/>
    </source>
</evidence>
<sequence length="994" mass="108999">MDNAHTKSSSEVFENFSVNENTGLTLEQVKSNLEKYGPNELPAEEGKSLWELVVEQFEDLLVRILLLAACVSFVLALFEEGEETITAFVEPIVILLILIANAVIGVWQERNAENAIEALKEYEPEIAKVYRMNRKAVQRVKAREIVPGDVVEIAVGDKVPADIRITSIKSTTLRVDQSILTGESVSVIKHTDPVPDPRAVNQDKKNMLFSGTNIAAGRAIGIVVSTGVSTEIGKIRNQMAATEQEKTPLQQKLDEFGEQLSKVISLICVAVWVINIGHFGDPVHGGSWMRGAIYYFKIAVALAVAAIPEGLPAVITTCLALGTRRMAKKNAIVRSLPSVETLGCTSVICSDKTGTLTTNQMSVCRMFVVDKVEDSSCAVHEFSITGSTYAPEGQVLKGDKVVQCGDYDGLLELATVCSMCNDSSLDYNEAKGVYEKVGEATETALTTLVEKMNVFKTDMSGLSKVERAGACNAVIRQLMKKEFTLEFSRDRKSMSVYCTPTSKPGSGSKMFIKGAPESVMERCQYLRVGTGKVALTMPLREQLTSLIRDWGTGRDTLRCLGMATRDLPPKREDMDLENATKFAEYETGLTFVGCVGMLDPPRKEVIGAIQLCAEAGIRVIMITGDNKGTAVAICRRIGIFGEDEDVVGKAYTGREFDDLPIESQRDAVKRARCFARVEPAHKSKIVGFLQSFDEITAMTGDGVNDAPALKKAEIGIAMGSGTAVAKSASEMVLSDDNFSTIVAAVEEGRAIYNNMKQFIRYLISSNVGEVVCIFLTAILGLPEALIPVQLLWVNLVTDGLPATALGFNPPDLDIMDKPPRNPKEPLISGWLFFRYLAIGGYVGLGTVGAATWWYLFDEEGPNVTFYQLRHFMQCSEDNPMFQGINCEVFESRYPTTMALSVLVTIEMFNSLNRQRGQEVQEEAAEILRPHPAHTHLSFLKKCPSPPFPHSPPVLHAQPPLENEQGMHETESTSVRVCAHVFVCERAMVYMCESE</sequence>
<evidence type="ECO:0000259" key="20">
    <source>
        <dbReference type="SMART" id="SM00831"/>
    </source>
</evidence>
<dbReference type="FunFam" id="2.70.150.10:FF:000160">
    <property type="entry name" value="Sarcoplasmic/endoplasmic reticulum calcium ATPase 1"/>
    <property type="match status" value="1"/>
</dbReference>
<evidence type="ECO:0000256" key="11">
    <source>
        <dbReference type="ARBA" id="ARBA00022840"/>
    </source>
</evidence>
<keyword evidence="5 19" id="KW-0813">Transport</keyword>
<feature type="transmembrane region" description="Helical" evidence="19">
    <location>
        <begin position="260"/>
        <end position="280"/>
    </location>
</feature>
<keyword evidence="15 19" id="KW-1133">Transmembrane helix</keyword>
<dbReference type="Ensembl" id="ENSOKIT00005020856.1">
    <property type="protein sequence ID" value="ENSOKIP00005019567.1"/>
    <property type="gene ID" value="ENSOKIG00005008618.1"/>
</dbReference>
<dbReference type="SUPFAM" id="SSF81665">
    <property type="entry name" value="Calcium ATPase, transmembrane domain M"/>
    <property type="match status" value="1"/>
</dbReference>
<accession>A0A8C7DD42</accession>
<dbReference type="InterPro" id="IPR023298">
    <property type="entry name" value="ATPase_P-typ_TM_dom_sf"/>
</dbReference>
<dbReference type="InterPro" id="IPR004014">
    <property type="entry name" value="ATPase_P-typ_cation-transptr_N"/>
</dbReference>
<evidence type="ECO:0000256" key="16">
    <source>
        <dbReference type="ARBA" id="ARBA00023065"/>
    </source>
</evidence>
<dbReference type="Proteomes" id="UP000694557">
    <property type="component" value="Unassembled WGS sequence"/>
</dbReference>
<organism evidence="21 22">
    <name type="scientific">Oncorhynchus kisutch</name>
    <name type="common">Coho salmon</name>
    <name type="synonym">Salmo kisutch</name>
    <dbReference type="NCBI Taxonomy" id="8019"/>
    <lineage>
        <taxon>Eukaryota</taxon>
        <taxon>Metazoa</taxon>
        <taxon>Chordata</taxon>
        <taxon>Craniata</taxon>
        <taxon>Vertebrata</taxon>
        <taxon>Euteleostomi</taxon>
        <taxon>Actinopterygii</taxon>
        <taxon>Neopterygii</taxon>
        <taxon>Teleostei</taxon>
        <taxon>Protacanthopterygii</taxon>
        <taxon>Salmoniformes</taxon>
        <taxon>Salmonidae</taxon>
        <taxon>Salmoninae</taxon>
        <taxon>Oncorhynchus</taxon>
    </lineage>
</organism>
<dbReference type="SFLD" id="SFLDG00002">
    <property type="entry name" value="C1.7:_P-type_atpase_like"/>
    <property type="match status" value="1"/>
</dbReference>
<dbReference type="Gene3D" id="3.40.1110.10">
    <property type="entry name" value="Calcium-transporting ATPase, cytoplasmic domain N"/>
    <property type="match status" value="1"/>
</dbReference>
<dbReference type="FunFam" id="1.20.1110.10:FF:000065">
    <property type="entry name" value="Sarcoplasmic/endoplasmic reticulum calcium ATPase 1"/>
    <property type="match status" value="3"/>
</dbReference>
<dbReference type="AlphaFoldDB" id="A0A8C7DD42"/>
<evidence type="ECO:0000256" key="2">
    <source>
        <dbReference type="ARBA" id="ARBA00004326"/>
    </source>
</evidence>
<dbReference type="PRINTS" id="PR00119">
    <property type="entry name" value="CATATPASE"/>
</dbReference>
<evidence type="ECO:0000256" key="5">
    <source>
        <dbReference type="ARBA" id="ARBA00022448"/>
    </source>
</evidence>
<dbReference type="FunFam" id="3.40.1110.10:FF:000003">
    <property type="entry name" value="Calcium-transporting ATPase"/>
    <property type="match status" value="1"/>
</dbReference>
<dbReference type="GeneTree" id="ENSGT00940000155668"/>
<dbReference type="InterPro" id="IPR008250">
    <property type="entry name" value="ATPase_P-typ_transduc_dom_A_sf"/>
</dbReference>
<dbReference type="InterPro" id="IPR036412">
    <property type="entry name" value="HAD-like_sf"/>
</dbReference>
<dbReference type="GO" id="GO:0033017">
    <property type="term" value="C:sarcoplasmic reticulum membrane"/>
    <property type="evidence" value="ECO:0007669"/>
    <property type="project" value="UniProtKB-SubCell"/>
</dbReference>
<evidence type="ECO:0000256" key="1">
    <source>
        <dbReference type="ARBA" id="ARBA00001946"/>
    </source>
</evidence>
<keyword evidence="6" id="KW-0597">Phosphoprotein</keyword>
<keyword evidence="12" id="KW-0460">Magnesium</keyword>
<dbReference type="Gene3D" id="1.20.1110.10">
    <property type="entry name" value="Calcium-transporting ATPase, transmembrane domain"/>
    <property type="match status" value="1"/>
</dbReference>